<organism evidence="2">
    <name type="scientific">Nanobsidianus stetteri</name>
    <dbReference type="NCBI Taxonomy" id="1294122"/>
    <lineage>
        <taxon>Archaea</taxon>
        <taxon>Nanobdellota</taxon>
        <taxon>Candidatus Nanoarchaeia</taxon>
        <taxon>Nanoarchaeales</taxon>
        <taxon>Nanopusillaceae</taxon>
        <taxon>Candidatus Nanobsidianus</taxon>
    </lineage>
</organism>
<accession>A0A2T9WM98</accession>
<reference evidence="2" key="1">
    <citation type="journal article" date="2015" name="Appl. Environ. Microbiol.">
        <title>Nanoarchaeota, Their Sulfolobales Host, and Nanoarchaeota Virus Distribution across Yellowstone National Park Hot Springs.</title>
        <authorList>
            <person name="Munson-McGee J.H."/>
            <person name="Field E.K."/>
            <person name="Bateson M."/>
            <person name="Rooney C."/>
            <person name="Stepanauskas R."/>
            <person name="Young M.J."/>
        </authorList>
    </citation>
    <scope>NUCLEOTIDE SEQUENCE [LARGE SCALE GENOMIC DNA]</scope>
    <source>
        <strain evidence="2">SCGC AB-777_F03</strain>
    </source>
</reference>
<dbReference type="EMBL" id="QEFP01000001">
    <property type="protein sequence ID" value="PVU68960.1"/>
    <property type="molecule type" value="Genomic_DNA"/>
</dbReference>
<protein>
    <recommendedName>
        <fullName evidence="3">rRNA small subunit methyltransferase F RNA-binding PUA-like domain-containing protein</fullName>
    </recommendedName>
</protein>
<comment type="caution">
    <text evidence="2">The sequence shown here is derived from an EMBL/GenBank/DDBJ whole genome shotgun (WGS) entry which is preliminary data.</text>
</comment>
<evidence type="ECO:0000313" key="1">
    <source>
        <dbReference type="EMBL" id="MCC5446951.1"/>
    </source>
</evidence>
<dbReference type="EMBL" id="QEFP02000004">
    <property type="protein sequence ID" value="MCC5446951.1"/>
    <property type="molecule type" value="Genomic_DNA"/>
</dbReference>
<dbReference type="RefSeq" id="WP_228615180.1">
    <property type="nucleotide sequence ID" value="NZ_QEFP02000004.1"/>
</dbReference>
<reference evidence="2" key="2">
    <citation type="submission" date="2017-05" db="EMBL/GenBank/DDBJ databases">
        <authorList>
            <person name="Song R."/>
            <person name="Chenine A.L."/>
            <person name="Ruprecht R.M."/>
        </authorList>
    </citation>
    <scope>NUCLEOTIDE SEQUENCE</scope>
    <source>
        <strain evidence="2">SCGC AB-777_F03</strain>
    </source>
</reference>
<sequence>MKELNKKNIEEIFKKIEEYYNTNIDKSIIKKYRFFINKDKIYMFNKNFPDFLDEKYIKKYGLYVIKIEKNNIYRFSIEGAQIFGINSNKNIEIKKENLFYKYNENIKLEKNYENGFYIAKDNNDILCSVYVKNNILKDFIPKERKINYIFTKDRPENTYVNK</sequence>
<name>A0A2T9WM98_NANST</name>
<evidence type="ECO:0000313" key="2">
    <source>
        <dbReference type="EMBL" id="PVU68960.1"/>
    </source>
</evidence>
<proteinExistence type="predicted"/>
<dbReference type="AlphaFoldDB" id="A0A2T9WM98"/>
<dbReference type="Proteomes" id="UP000245509">
    <property type="component" value="Unassembled WGS sequence"/>
</dbReference>
<evidence type="ECO:0008006" key="3">
    <source>
        <dbReference type="Google" id="ProtNLM"/>
    </source>
</evidence>
<reference evidence="1" key="3">
    <citation type="submission" date="2017-05" db="EMBL/GenBank/DDBJ databases">
        <authorList>
            <person name="Munson-Mcgee J.H."/>
        </authorList>
    </citation>
    <scope>NUCLEOTIDE SEQUENCE</scope>
    <source>
        <strain evidence="1">SCGC AB-777_F03</strain>
    </source>
</reference>
<reference evidence="1" key="4">
    <citation type="submission" date="2021-11" db="EMBL/GenBank/DDBJ databases">
        <authorList>
            <person name="Munson-Mcgee J."/>
            <person name="Field E."/>
            <person name="Bateson M."/>
            <person name="Rooney C."/>
            <person name="Stepanauskas R."/>
            <person name="Young M."/>
        </authorList>
    </citation>
    <scope>NUCLEOTIDE SEQUENCE</scope>
    <source>
        <strain evidence="1">SCGC AB-777_F03</strain>
    </source>
</reference>
<gene>
    <name evidence="1" type="ORF">DDW03_000850</name>
    <name evidence="2" type="ORF">DDW03_00320</name>
</gene>